<keyword evidence="5" id="KW-1185">Reference proteome</keyword>
<evidence type="ECO:0000256" key="1">
    <source>
        <dbReference type="RuleBase" id="RU003425"/>
    </source>
</evidence>
<dbReference type="Gene3D" id="2.60.40.10">
    <property type="entry name" value="Immunoglobulins"/>
    <property type="match status" value="1"/>
</dbReference>
<dbReference type="AlphaFoldDB" id="A0A0K0E139"/>
<accession>A0A0K0E139</accession>
<feature type="compositionally biased region" description="Polar residues" evidence="2">
    <location>
        <begin position="192"/>
        <end position="209"/>
    </location>
</feature>
<sequence length="340" mass="38753">MLEKYLEDILWCFETDAFIYGKFIKIISKVIGVPPKKIGKVFILLSLLLLINPDTSRCASNIILLIPIITITLFSSFNKIKFDNNDIFVYWSLYSILSILDPLLQVITPLYYILKVFAISFIYLGPFKFGNRLKDDVMRTINIIGTRIEKLFNKYNTSNIVKRQSKKTFTNQNFSKSKSNSTILKIPKNKESTGNSKSNPSTLLRDNNNNLPSNEISENILYASPGDVAFSIDKYLTISKSFTREVSEYVYIQNFNSLNPIAINIKTNAPNYVNANPGKGIIEAGKKQAINVLLKPLPEGVKINSIIIVIEYNIIPIETKTFSSNLIDGRYRKIFKLRQF</sequence>
<keyword evidence="3" id="KW-0812">Transmembrane</keyword>
<evidence type="ECO:0000259" key="4">
    <source>
        <dbReference type="PROSITE" id="PS50202"/>
    </source>
</evidence>
<proteinExistence type="predicted"/>
<feature type="transmembrane region" description="Helical" evidence="3">
    <location>
        <begin position="110"/>
        <end position="129"/>
    </location>
</feature>
<dbReference type="Proteomes" id="UP000035681">
    <property type="component" value="Unplaced"/>
</dbReference>
<comment type="function">
    <text evidence="1">Central component in molecular interactions underlying sperm crawling. Forms an extensive filament system that extends from sperm villipoda, along the leading edge of the pseudopod.</text>
</comment>
<evidence type="ECO:0000256" key="2">
    <source>
        <dbReference type="SAM" id="MobiDB-lite"/>
    </source>
</evidence>
<organism evidence="6">
    <name type="scientific">Strongyloides stercoralis</name>
    <name type="common">Threadworm</name>
    <dbReference type="NCBI Taxonomy" id="6248"/>
    <lineage>
        <taxon>Eukaryota</taxon>
        <taxon>Metazoa</taxon>
        <taxon>Ecdysozoa</taxon>
        <taxon>Nematoda</taxon>
        <taxon>Chromadorea</taxon>
        <taxon>Rhabditida</taxon>
        <taxon>Tylenchina</taxon>
        <taxon>Panagrolaimomorpha</taxon>
        <taxon>Strongyloidoidea</taxon>
        <taxon>Strongyloididae</taxon>
        <taxon>Strongyloides</taxon>
    </lineage>
</organism>
<dbReference type="InterPro" id="IPR008962">
    <property type="entry name" value="PapD-like_sf"/>
</dbReference>
<protein>
    <recommendedName>
        <fullName evidence="1">Major sperm protein</fullName>
    </recommendedName>
</protein>
<name>A0A0K0E139_STRER</name>
<dbReference type="InterPro" id="IPR000535">
    <property type="entry name" value="MSP_dom"/>
</dbReference>
<keyword evidence="3" id="KW-1133">Transmembrane helix</keyword>
<feature type="region of interest" description="Disordered" evidence="2">
    <location>
        <begin position="185"/>
        <end position="209"/>
    </location>
</feature>
<evidence type="ECO:0000313" key="5">
    <source>
        <dbReference type="Proteomes" id="UP000035681"/>
    </source>
</evidence>
<dbReference type="Pfam" id="PF00635">
    <property type="entry name" value="Motile_Sperm"/>
    <property type="match status" value="1"/>
</dbReference>
<evidence type="ECO:0000313" key="6">
    <source>
        <dbReference type="WBParaSite" id="SSTP_0000320100.1"/>
    </source>
</evidence>
<dbReference type="PROSITE" id="PS50202">
    <property type="entry name" value="MSP"/>
    <property type="match status" value="1"/>
</dbReference>
<dbReference type="SUPFAM" id="SSF49354">
    <property type="entry name" value="PapD-like"/>
    <property type="match status" value="1"/>
</dbReference>
<dbReference type="InterPro" id="IPR013783">
    <property type="entry name" value="Ig-like_fold"/>
</dbReference>
<keyword evidence="1" id="KW-0206">Cytoskeleton</keyword>
<keyword evidence="3" id="KW-0472">Membrane</keyword>
<dbReference type="WBParaSite" id="SSTP_0000320100.1">
    <property type="protein sequence ID" value="SSTP_0000320100.1"/>
    <property type="gene ID" value="SSTP_0000320100"/>
</dbReference>
<dbReference type="WBParaSite" id="TCONS_00002270.p1">
    <property type="protein sequence ID" value="TCONS_00002270.p1"/>
    <property type="gene ID" value="XLOC_002138"/>
</dbReference>
<evidence type="ECO:0000256" key="3">
    <source>
        <dbReference type="SAM" id="Phobius"/>
    </source>
</evidence>
<reference evidence="6" key="1">
    <citation type="submission" date="2015-08" db="UniProtKB">
        <authorList>
            <consortium name="WormBaseParasite"/>
        </authorList>
    </citation>
    <scope>IDENTIFICATION</scope>
</reference>
<feature type="transmembrane region" description="Helical" evidence="3">
    <location>
        <begin position="59"/>
        <end position="75"/>
    </location>
</feature>
<keyword evidence="1" id="KW-0963">Cytoplasm</keyword>
<feature type="domain" description="MSP" evidence="4">
    <location>
        <begin position="220"/>
        <end position="340"/>
    </location>
</feature>